<dbReference type="EMBL" id="JBBPEH010000002">
    <property type="protein sequence ID" value="KAK7542182.1"/>
    <property type="molecule type" value="Genomic_DNA"/>
</dbReference>
<evidence type="ECO:0000313" key="3">
    <source>
        <dbReference type="Proteomes" id="UP001360953"/>
    </source>
</evidence>
<feature type="region of interest" description="Disordered" evidence="1">
    <location>
        <begin position="165"/>
        <end position="396"/>
    </location>
</feature>
<keyword evidence="3" id="KW-1185">Reference proteome</keyword>
<feature type="region of interest" description="Disordered" evidence="1">
    <location>
        <begin position="1"/>
        <end position="31"/>
    </location>
</feature>
<feature type="compositionally biased region" description="Basic and acidic residues" evidence="1">
    <location>
        <begin position="281"/>
        <end position="300"/>
    </location>
</feature>
<gene>
    <name evidence="2" type="ORF">J3D65DRAFT_612899</name>
</gene>
<feature type="compositionally biased region" description="Basic and acidic residues" evidence="1">
    <location>
        <begin position="165"/>
        <end position="175"/>
    </location>
</feature>
<organism evidence="2 3">
    <name type="scientific">Phyllosticta citribraziliensis</name>
    <dbReference type="NCBI Taxonomy" id="989973"/>
    <lineage>
        <taxon>Eukaryota</taxon>
        <taxon>Fungi</taxon>
        <taxon>Dikarya</taxon>
        <taxon>Ascomycota</taxon>
        <taxon>Pezizomycotina</taxon>
        <taxon>Dothideomycetes</taxon>
        <taxon>Dothideomycetes incertae sedis</taxon>
        <taxon>Botryosphaeriales</taxon>
        <taxon>Phyllostictaceae</taxon>
        <taxon>Phyllosticta</taxon>
    </lineage>
</organism>
<reference evidence="2 3" key="1">
    <citation type="submission" date="2024-04" db="EMBL/GenBank/DDBJ databases">
        <title>Phyllosticta paracitricarpa is synonymous to the EU quarantine fungus P. citricarpa based on phylogenomic analyses.</title>
        <authorList>
            <consortium name="Lawrence Berkeley National Laboratory"/>
            <person name="Van ingen-buijs V.A."/>
            <person name="Van westerhoven A.C."/>
            <person name="Haridas S."/>
            <person name="Skiadas P."/>
            <person name="Martin F."/>
            <person name="Groenewald J.Z."/>
            <person name="Crous P.W."/>
            <person name="Seidl M.F."/>
        </authorList>
    </citation>
    <scope>NUCLEOTIDE SEQUENCE [LARGE SCALE GENOMIC DNA]</scope>
    <source>
        <strain evidence="2 3">CPC 17464</strain>
    </source>
</reference>
<protein>
    <submittedName>
        <fullName evidence="2">Uncharacterized protein</fullName>
    </submittedName>
</protein>
<feature type="compositionally biased region" description="Low complexity" evidence="1">
    <location>
        <begin position="250"/>
        <end position="264"/>
    </location>
</feature>
<comment type="caution">
    <text evidence="2">The sequence shown here is derived from an EMBL/GenBank/DDBJ whole genome shotgun (WGS) entry which is preliminary data.</text>
</comment>
<sequence>MESTAAMFRFFTSPAQPTSPERDTNAPAQQTDLIERPSSPRLQLTYAQKLEETVAVLRADLSSQKTHYENLLSSTTASSQTKLTETRAAYDARIERLNSRVTYLEDEVAEMRESNRRLSRRKEELEAAARERDEAMTSLEGERFELQRDNGGLREERARLVSRLQGERTRREKATRLFAEAQEALRVDDEDDNDDEQDVDERFEETSEEPSAPKLLRQSTSRSSLNRHGAERENSSRTSKPQQSRRDKSTNTTSTPRAQTSTTSPAEDGDPYTGETLRGVPSHESREPPPQHQHPQDQEHQATSTTPGPRLSNVDPRSVDALRTLGASRNASPTPQPPSQRKKTGASARGSGGADKESSLLPMINFNARAVNMTPRHGRKRARVDSDGDGDSAATG</sequence>
<proteinExistence type="predicted"/>
<dbReference type="Proteomes" id="UP001360953">
    <property type="component" value="Unassembled WGS sequence"/>
</dbReference>
<accession>A0ABR1M3K9</accession>
<evidence type="ECO:0000313" key="2">
    <source>
        <dbReference type="EMBL" id="KAK7542182.1"/>
    </source>
</evidence>
<evidence type="ECO:0000256" key="1">
    <source>
        <dbReference type="SAM" id="MobiDB-lite"/>
    </source>
</evidence>
<dbReference type="RefSeq" id="XP_066658475.1">
    <property type="nucleotide sequence ID" value="XM_066799067.1"/>
</dbReference>
<feature type="region of interest" description="Disordered" evidence="1">
    <location>
        <begin position="128"/>
        <end position="147"/>
    </location>
</feature>
<name>A0ABR1M3K9_9PEZI</name>
<feature type="compositionally biased region" description="Polar residues" evidence="1">
    <location>
        <begin position="217"/>
        <end position="226"/>
    </location>
</feature>
<feature type="compositionally biased region" description="Acidic residues" evidence="1">
    <location>
        <begin position="188"/>
        <end position="208"/>
    </location>
</feature>
<dbReference type="GeneID" id="92031973"/>